<dbReference type="AlphaFoldDB" id="A0A8J5MPS3"/>
<feature type="region of interest" description="Disordered" evidence="4">
    <location>
        <begin position="754"/>
        <end position="776"/>
    </location>
</feature>
<feature type="compositionally biased region" description="Low complexity" evidence="4">
    <location>
        <begin position="529"/>
        <end position="548"/>
    </location>
</feature>
<dbReference type="InterPro" id="IPR051073">
    <property type="entry name" value="ZNRF3_Arkadia_E3_ligases"/>
</dbReference>
<reference evidence="7" key="1">
    <citation type="journal article" date="2021" name="Sci. Adv.">
        <title>The American lobster genome reveals insights on longevity, neural, and immune adaptations.</title>
        <authorList>
            <person name="Polinski J.M."/>
            <person name="Zimin A.V."/>
            <person name="Clark K.F."/>
            <person name="Kohn A.B."/>
            <person name="Sadowski N."/>
            <person name="Timp W."/>
            <person name="Ptitsyn A."/>
            <person name="Khanna P."/>
            <person name="Romanova D.Y."/>
            <person name="Williams P."/>
            <person name="Greenwood S.J."/>
            <person name="Moroz L.L."/>
            <person name="Walt D.R."/>
            <person name="Bodnar A.G."/>
        </authorList>
    </citation>
    <scope>NUCLEOTIDE SEQUENCE</scope>
    <source>
        <strain evidence="7">GMGI-L3</strain>
    </source>
</reference>
<keyword evidence="1 3" id="KW-0479">Metal-binding</keyword>
<dbReference type="SUPFAM" id="SSF57850">
    <property type="entry name" value="RING/U-box"/>
    <property type="match status" value="1"/>
</dbReference>
<feature type="region of interest" description="Disordered" evidence="4">
    <location>
        <begin position="820"/>
        <end position="854"/>
    </location>
</feature>
<feature type="compositionally biased region" description="Low complexity" evidence="4">
    <location>
        <begin position="570"/>
        <end position="593"/>
    </location>
</feature>
<dbReference type="Gene3D" id="3.30.40.10">
    <property type="entry name" value="Zinc/RING finger domain, C3HC4 (zinc finger)"/>
    <property type="match status" value="1"/>
</dbReference>
<feature type="signal peptide" evidence="5">
    <location>
        <begin position="1"/>
        <end position="19"/>
    </location>
</feature>
<evidence type="ECO:0000313" key="8">
    <source>
        <dbReference type="Proteomes" id="UP000747542"/>
    </source>
</evidence>
<feature type="compositionally biased region" description="Polar residues" evidence="4">
    <location>
        <begin position="636"/>
        <end position="649"/>
    </location>
</feature>
<feature type="compositionally biased region" description="Acidic residues" evidence="4">
    <location>
        <begin position="243"/>
        <end position="257"/>
    </location>
</feature>
<dbReference type="InterPro" id="IPR013083">
    <property type="entry name" value="Znf_RING/FYVE/PHD"/>
</dbReference>
<evidence type="ECO:0000256" key="3">
    <source>
        <dbReference type="PROSITE-ProRule" id="PRU00175"/>
    </source>
</evidence>
<gene>
    <name evidence="7" type="primary">Rnf43-L</name>
    <name evidence="7" type="ORF">Hamer_G016663</name>
</gene>
<feature type="domain" description="RING-type" evidence="6">
    <location>
        <begin position="271"/>
        <end position="312"/>
    </location>
</feature>
<feature type="chain" id="PRO_5035258391" evidence="5">
    <location>
        <begin position="20"/>
        <end position="854"/>
    </location>
</feature>
<dbReference type="SMART" id="SM00184">
    <property type="entry name" value="RING"/>
    <property type="match status" value="1"/>
</dbReference>
<protein>
    <submittedName>
        <fullName evidence="7">E3 ubiquitin-protein ligase RNF43-like</fullName>
    </submittedName>
</protein>
<evidence type="ECO:0000256" key="1">
    <source>
        <dbReference type="ARBA" id="ARBA00022771"/>
    </source>
</evidence>
<dbReference type="InterPro" id="IPR001841">
    <property type="entry name" value="Znf_RING"/>
</dbReference>
<dbReference type="PANTHER" id="PTHR16200">
    <property type="entry name" value="RING ZINC FINGER"/>
    <property type="match status" value="1"/>
</dbReference>
<accession>A0A8J5MPS3</accession>
<feature type="compositionally biased region" description="Basic and acidic residues" evidence="4">
    <location>
        <begin position="662"/>
        <end position="672"/>
    </location>
</feature>
<evidence type="ECO:0000259" key="6">
    <source>
        <dbReference type="PROSITE" id="PS50089"/>
    </source>
</evidence>
<keyword evidence="2" id="KW-0862">Zinc</keyword>
<proteinExistence type="predicted"/>
<feature type="compositionally biased region" description="Basic and acidic residues" evidence="4">
    <location>
        <begin position="186"/>
        <end position="197"/>
    </location>
</feature>
<feature type="compositionally biased region" description="Gly residues" evidence="4">
    <location>
        <begin position="214"/>
        <end position="240"/>
    </location>
</feature>
<organism evidence="7 8">
    <name type="scientific">Homarus americanus</name>
    <name type="common">American lobster</name>
    <dbReference type="NCBI Taxonomy" id="6706"/>
    <lineage>
        <taxon>Eukaryota</taxon>
        <taxon>Metazoa</taxon>
        <taxon>Ecdysozoa</taxon>
        <taxon>Arthropoda</taxon>
        <taxon>Crustacea</taxon>
        <taxon>Multicrustacea</taxon>
        <taxon>Malacostraca</taxon>
        <taxon>Eumalacostraca</taxon>
        <taxon>Eucarida</taxon>
        <taxon>Decapoda</taxon>
        <taxon>Pleocyemata</taxon>
        <taxon>Astacidea</taxon>
        <taxon>Nephropoidea</taxon>
        <taxon>Nephropidae</taxon>
        <taxon>Homarus</taxon>
    </lineage>
</organism>
<dbReference type="EMBL" id="JAHLQT010033762">
    <property type="protein sequence ID" value="KAG7159261.1"/>
    <property type="molecule type" value="Genomic_DNA"/>
</dbReference>
<evidence type="ECO:0000256" key="4">
    <source>
        <dbReference type="SAM" id="MobiDB-lite"/>
    </source>
</evidence>
<feature type="region of interest" description="Disordered" evidence="4">
    <location>
        <begin position="636"/>
        <end position="739"/>
    </location>
</feature>
<feature type="compositionally biased region" description="Basic and acidic residues" evidence="4">
    <location>
        <begin position="683"/>
        <end position="696"/>
    </location>
</feature>
<evidence type="ECO:0000256" key="5">
    <source>
        <dbReference type="SAM" id="SignalP"/>
    </source>
</evidence>
<feature type="region of interest" description="Disordered" evidence="4">
    <location>
        <begin position="524"/>
        <end position="614"/>
    </location>
</feature>
<name>A0A8J5MPS3_HOMAM</name>
<dbReference type="GO" id="GO:0008270">
    <property type="term" value="F:zinc ion binding"/>
    <property type="evidence" value="ECO:0007669"/>
    <property type="project" value="UniProtKB-KW"/>
</dbReference>
<feature type="region of interest" description="Disordered" evidence="4">
    <location>
        <begin position="186"/>
        <end position="263"/>
    </location>
</feature>
<feature type="compositionally biased region" description="Basic residues" evidence="4">
    <location>
        <begin position="673"/>
        <end position="682"/>
    </location>
</feature>
<dbReference type="Proteomes" id="UP000747542">
    <property type="component" value="Unassembled WGS sequence"/>
</dbReference>
<feature type="compositionally biased region" description="Basic residues" evidence="4">
    <location>
        <begin position="198"/>
        <end position="210"/>
    </location>
</feature>
<dbReference type="Pfam" id="PF13639">
    <property type="entry name" value="zf-RING_2"/>
    <property type="match status" value="1"/>
</dbReference>
<keyword evidence="1 3" id="KW-0863">Zinc-finger</keyword>
<keyword evidence="8" id="KW-1185">Reference proteome</keyword>
<comment type="caution">
    <text evidence="7">The sequence shown here is derived from an EMBL/GenBank/DDBJ whole genome shotgun (WGS) entry which is preliminary data.</text>
</comment>
<evidence type="ECO:0000256" key="2">
    <source>
        <dbReference type="ARBA" id="ARBA00022833"/>
    </source>
</evidence>
<keyword evidence="5" id="KW-0732">Signal</keyword>
<sequence length="854" mass="90486">MLTLLIHSTLFCLLSYSLAIHRAKMCISDTAEDFLEYYHRLQREARLKQGQLRWQRVDATHHTHSSPSLILRASSRLLEPDFGRLSLQSYARPPTVFSRTLCIMFLWVTLLPPKPVLTFKIGQRSQCTPQDRSEVTVYTTRSVKSWVGGVGVGRVGGGWAESEGDVAMNTLAQQAKRALSRMECRRYKEKKRDEKQKIRVKLKKKKKKIKLTTGEGGGGGGGGGSGGGGGGGGEGVAGKGGGEEEEEEEEEEEDEEGSHEISVLSEGPEVCVVCLEEYRPHQELRVLPCKHEFHRACVDPWLLQHRTCPLCNYNIIEGCYESPPTTCTSGPSSLTPVAHLYSTPSHAQYVALSSPAHACGHPGCTVHAGLGGTIQGYSGLGYSPLPPGYISPPPGYTSPNIGYGSPDPGYTGMVSGYTSPTVGYVSPAGGYNTPTSPGGGYSVSRGGYASPHSGYLGTVSGYGGSVSGYGGPVPSGYGAGPMCGYGSGGAGNSCVLGCAGVCHHESSLLHDACLMYPPVPTHNPRCAHSHTQPPHAHTQPPHAHVQPPGSSSEEAEHQIVSVEVQHHHGASASSGSSGRATCGSSSTSAGTTTCPRPVTFQAGVGGRGPLPAAPMSQEQLEPFLAALAALQEEQRCGNSEVSDSSSLDNLSCEVQPPTTPRDSLESLQERIPRLRQPRPRHGHASDGSHGAEEGRPHVSKKGLRRATWCSTGIIPVHSSDPPGPLREPEVAQQPEASAQVAVGSHLVTFQVASGTSKSTADSGGEAHKTGRKSQFLPTSHTATLHLKQNLQDPPPRISTHSDGMAQTQVQLTAPHIAAPPVQPKRTSVTAPTYTGPYRLSGSHQRQQVEWACTP</sequence>
<dbReference type="PROSITE" id="PS50089">
    <property type="entry name" value="ZF_RING_2"/>
    <property type="match status" value="1"/>
</dbReference>
<evidence type="ECO:0000313" key="7">
    <source>
        <dbReference type="EMBL" id="KAG7159261.1"/>
    </source>
</evidence>